<proteinExistence type="predicted"/>
<evidence type="ECO:0000313" key="3">
    <source>
        <dbReference type="EMBL" id="GAU98975.1"/>
    </source>
</evidence>
<dbReference type="SFLD" id="SFLDG00363">
    <property type="entry name" value="AMPS_(cytGST):_Alpha-__Mu-__Pi"/>
    <property type="match status" value="1"/>
</dbReference>
<accession>A0A1D1VDV2</accession>
<dbReference type="PROSITE" id="PS50405">
    <property type="entry name" value="GST_CTER"/>
    <property type="match status" value="1"/>
</dbReference>
<dbReference type="GO" id="GO:0004364">
    <property type="term" value="F:glutathione transferase activity"/>
    <property type="evidence" value="ECO:0007669"/>
    <property type="project" value="TreeGrafter"/>
</dbReference>
<dbReference type="Proteomes" id="UP000186922">
    <property type="component" value="Unassembled WGS sequence"/>
</dbReference>
<keyword evidence="4" id="KW-1185">Reference proteome</keyword>
<dbReference type="Gene3D" id="1.20.1050.10">
    <property type="match status" value="1"/>
</dbReference>
<dbReference type="InterPro" id="IPR004045">
    <property type="entry name" value="Glutathione_S-Trfase_N"/>
</dbReference>
<dbReference type="InterPro" id="IPR036282">
    <property type="entry name" value="Glutathione-S-Trfase_C_sf"/>
</dbReference>
<name>A0A1D1VDV2_RAMVA</name>
<reference evidence="3 4" key="1">
    <citation type="journal article" date="2016" name="Nat. Commun.">
        <title>Extremotolerant tardigrade genome and improved radiotolerance of human cultured cells by tardigrade-unique protein.</title>
        <authorList>
            <person name="Hashimoto T."/>
            <person name="Horikawa D.D."/>
            <person name="Saito Y."/>
            <person name="Kuwahara H."/>
            <person name="Kozuka-Hata H."/>
            <person name="Shin-I T."/>
            <person name="Minakuchi Y."/>
            <person name="Ohishi K."/>
            <person name="Motoyama A."/>
            <person name="Aizu T."/>
            <person name="Enomoto A."/>
            <person name="Kondo K."/>
            <person name="Tanaka S."/>
            <person name="Hara Y."/>
            <person name="Koshikawa S."/>
            <person name="Sagara H."/>
            <person name="Miura T."/>
            <person name="Yokobori S."/>
            <person name="Miyagawa K."/>
            <person name="Suzuki Y."/>
            <person name="Kubo T."/>
            <person name="Oyama M."/>
            <person name="Kohara Y."/>
            <person name="Fujiyama A."/>
            <person name="Arakawa K."/>
            <person name="Katayama T."/>
            <person name="Toyoda A."/>
            <person name="Kunieda T."/>
        </authorList>
    </citation>
    <scope>NUCLEOTIDE SEQUENCE [LARGE SCALE GENOMIC DNA]</scope>
    <source>
        <strain evidence="3 4">YOKOZUNA-1</strain>
    </source>
</reference>
<evidence type="ECO:0000313" key="4">
    <source>
        <dbReference type="Proteomes" id="UP000186922"/>
    </source>
</evidence>
<dbReference type="InterPro" id="IPR004046">
    <property type="entry name" value="GST_C"/>
</dbReference>
<dbReference type="SFLD" id="SFLDS00019">
    <property type="entry name" value="Glutathione_Transferase_(cytos"/>
    <property type="match status" value="1"/>
</dbReference>
<organism evidence="3 4">
    <name type="scientific">Ramazzottius varieornatus</name>
    <name type="common">Water bear</name>
    <name type="synonym">Tardigrade</name>
    <dbReference type="NCBI Taxonomy" id="947166"/>
    <lineage>
        <taxon>Eukaryota</taxon>
        <taxon>Metazoa</taxon>
        <taxon>Ecdysozoa</taxon>
        <taxon>Tardigrada</taxon>
        <taxon>Eutardigrada</taxon>
        <taxon>Parachela</taxon>
        <taxon>Hypsibioidea</taxon>
        <taxon>Ramazzottiidae</taxon>
        <taxon>Ramazzottius</taxon>
    </lineage>
</organism>
<comment type="caution">
    <text evidence="3">The sequence shown here is derived from an EMBL/GenBank/DDBJ whole genome shotgun (WGS) entry which is preliminary data.</text>
</comment>
<feature type="domain" description="GST N-terminal" evidence="1">
    <location>
        <begin position="3"/>
        <end position="83"/>
    </location>
</feature>
<dbReference type="SUPFAM" id="SSF47616">
    <property type="entry name" value="GST C-terminal domain-like"/>
    <property type="match status" value="1"/>
</dbReference>
<dbReference type="PANTHER" id="PTHR11571:SF150">
    <property type="entry name" value="GLUTATHIONE S-TRANSFERASE"/>
    <property type="match status" value="1"/>
</dbReference>
<protein>
    <recommendedName>
        <fullName evidence="5">Glutathione transferase</fullName>
    </recommendedName>
</protein>
<dbReference type="AlphaFoldDB" id="A0A1D1VDV2"/>
<evidence type="ECO:0000259" key="2">
    <source>
        <dbReference type="PROSITE" id="PS50405"/>
    </source>
</evidence>
<dbReference type="CDD" id="cd03039">
    <property type="entry name" value="GST_N_Sigma_like"/>
    <property type="match status" value="1"/>
</dbReference>
<dbReference type="GO" id="GO:0006749">
    <property type="term" value="P:glutathione metabolic process"/>
    <property type="evidence" value="ECO:0007669"/>
    <property type="project" value="TreeGrafter"/>
</dbReference>
<dbReference type="InterPro" id="IPR036249">
    <property type="entry name" value="Thioredoxin-like_sf"/>
</dbReference>
<dbReference type="CDD" id="cd03192">
    <property type="entry name" value="GST_C_Sigma_like"/>
    <property type="match status" value="1"/>
</dbReference>
<evidence type="ECO:0008006" key="5">
    <source>
        <dbReference type="Google" id="ProtNLM"/>
    </source>
</evidence>
<dbReference type="Gene3D" id="3.40.30.10">
    <property type="entry name" value="Glutaredoxin"/>
    <property type="match status" value="1"/>
</dbReference>
<dbReference type="OrthoDB" id="414243at2759"/>
<sequence>MSSPVTLYYFDSRGRGEVIRWILHAAGQNFKDVRLTMGEWVADPKLKENTPFGQLPYVVVNNKVLGQSHAIARYFAKLHGFAGKGAWEEAEVDAIVDYTEDIFKGFVKYIHALLANDPKVDEIKKQFLTTDIVPYLQKYKTILAQTKSGYLVGQGPTWADFCAVDFLDQLVELDKSILGSHPELKDYVNRIHNTKGIKEWLAKRPQTSF</sequence>
<dbReference type="Pfam" id="PF14497">
    <property type="entry name" value="GST_C_3"/>
    <property type="match status" value="1"/>
</dbReference>
<dbReference type="SUPFAM" id="SSF52833">
    <property type="entry name" value="Thioredoxin-like"/>
    <property type="match status" value="1"/>
</dbReference>
<dbReference type="PANTHER" id="PTHR11571">
    <property type="entry name" value="GLUTATHIONE S-TRANSFERASE"/>
    <property type="match status" value="1"/>
</dbReference>
<dbReference type="EMBL" id="BDGG01000005">
    <property type="protein sequence ID" value="GAU98975.1"/>
    <property type="molecule type" value="Genomic_DNA"/>
</dbReference>
<dbReference type="InterPro" id="IPR010987">
    <property type="entry name" value="Glutathione-S-Trfase_C-like"/>
</dbReference>
<dbReference type="FunFam" id="1.20.1050.10:FF:000030">
    <property type="entry name" value="Glutathione S-transferase S1"/>
    <property type="match status" value="1"/>
</dbReference>
<dbReference type="InterPro" id="IPR040079">
    <property type="entry name" value="Glutathione_S-Trfase"/>
</dbReference>
<dbReference type="SFLD" id="SFLDG01205">
    <property type="entry name" value="AMPS.1"/>
    <property type="match status" value="1"/>
</dbReference>
<feature type="domain" description="GST C-terminal" evidence="2">
    <location>
        <begin position="85"/>
        <end position="209"/>
    </location>
</feature>
<dbReference type="STRING" id="947166.A0A1D1VDV2"/>
<dbReference type="InterPro" id="IPR050213">
    <property type="entry name" value="GST_superfamily"/>
</dbReference>
<gene>
    <name evidence="3" type="primary">RvY_10041</name>
    <name evidence="3" type="synonym">RvY_10041.1</name>
    <name evidence="3" type="ORF">RvY_10041-1</name>
</gene>
<evidence type="ECO:0000259" key="1">
    <source>
        <dbReference type="PROSITE" id="PS50404"/>
    </source>
</evidence>
<dbReference type="Pfam" id="PF02798">
    <property type="entry name" value="GST_N"/>
    <property type="match status" value="1"/>
</dbReference>
<dbReference type="PROSITE" id="PS50404">
    <property type="entry name" value="GST_NTER"/>
    <property type="match status" value="1"/>
</dbReference>